<organism evidence="5 6">
    <name type="scientific">Xanthocytophaga flava</name>
    <dbReference type="NCBI Taxonomy" id="3048013"/>
    <lineage>
        <taxon>Bacteria</taxon>
        <taxon>Pseudomonadati</taxon>
        <taxon>Bacteroidota</taxon>
        <taxon>Cytophagia</taxon>
        <taxon>Cytophagales</taxon>
        <taxon>Rhodocytophagaceae</taxon>
        <taxon>Xanthocytophaga</taxon>
    </lineage>
</organism>
<evidence type="ECO:0000256" key="2">
    <source>
        <dbReference type="ARBA" id="ARBA00023002"/>
    </source>
</evidence>
<proteinExistence type="inferred from homology"/>
<protein>
    <submittedName>
        <fullName evidence="5">SDR family NAD(P)-dependent oxidoreductase</fullName>
    </submittedName>
</protein>
<dbReference type="InterPro" id="IPR057326">
    <property type="entry name" value="KR_dom"/>
</dbReference>
<evidence type="ECO:0000259" key="4">
    <source>
        <dbReference type="SMART" id="SM00822"/>
    </source>
</evidence>
<dbReference type="EMBL" id="JASJOS010000002">
    <property type="protein sequence ID" value="MDJ1479985.1"/>
    <property type="molecule type" value="Genomic_DNA"/>
</dbReference>
<evidence type="ECO:0000256" key="1">
    <source>
        <dbReference type="ARBA" id="ARBA00006484"/>
    </source>
</evidence>
<evidence type="ECO:0000313" key="6">
    <source>
        <dbReference type="Proteomes" id="UP001241110"/>
    </source>
</evidence>
<evidence type="ECO:0000256" key="3">
    <source>
        <dbReference type="RuleBase" id="RU000363"/>
    </source>
</evidence>
<dbReference type="SUPFAM" id="SSF51735">
    <property type="entry name" value="NAD(P)-binding Rossmann-fold domains"/>
    <property type="match status" value="1"/>
</dbReference>
<dbReference type="InterPro" id="IPR002347">
    <property type="entry name" value="SDR_fam"/>
</dbReference>
<sequence length="257" mass="28423">MELKNSTILITGGTSGIGLEFVKQLTQQRANIVITGRNLDKLNETKKQFPQVAIFQSDVSNPKDIEALYQQVTRQFPNLNIIINNAGIMRNLSLHDTSMSLENITAELDIDLSGVIQMNHQFLPHLKTQQSAAIVNISSGLAFIPFPVSPIYSAAKAGLHAYTRVLRLQLRNTPVKVFEIAPPATDTSLGDAFTGLVDPSMNMKVDKMVSQSIQGLLKDNLEIKPGMSKMMKTLGRFAPDFALNFMHSSIEKARRNK</sequence>
<dbReference type="Gene3D" id="3.40.50.720">
    <property type="entry name" value="NAD(P)-binding Rossmann-like Domain"/>
    <property type="match status" value="1"/>
</dbReference>
<dbReference type="AlphaFoldDB" id="A0AAE3QJH3"/>
<keyword evidence="2" id="KW-0560">Oxidoreductase</keyword>
<dbReference type="GO" id="GO:0016491">
    <property type="term" value="F:oxidoreductase activity"/>
    <property type="evidence" value="ECO:0007669"/>
    <property type="project" value="UniProtKB-KW"/>
</dbReference>
<dbReference type="PANTHER" id="PTHR44196:SF1">
    <property type="entry name" value="DEHYDROGENASE_REDUCTASE SDR FAMILY MEMBER 7B"/>
    <property type="match status" value="1"/>
</dbReference>
<feature type="domain" description="Ketoreductase" evidence="4">
    <location>
        <begin position="6"/>
        <end position="187"/>
    </location>
</feature>
<dbReference type="InterPro" id="IPR020904">
    <property type="entry name" value="Sc_DH/Rdtase_CS"/>
</dbReference>
<comment type="caution">
    <text evidence="5">The sequence shown here is derived from an EMBL/GenBank/DDBJ whole genome shotgun (WGS) entry which is preliminary data.</text>
</comment>
<dbReference type="GO" id="GO:0016020">
    <property type="term" value="C:membrane"/>
    <property type="evidence" value="ECO:0007669"/>
    <property type="project" value="TreeGrafter"/>
</dbReference>
<gene>
    <name evidence="5" type="ORF">QNI16_05765</name>
</gene>
<dbReference type="PANTHER" id="PTHR44196">
    <property type="entry name" value="DEHYDROGENASE/REDUCTASE SDR FAMILY MEMBER 7B"/>
    <property type="match status" value="1"/>
</dbReference>
<comment type="similarity">
    <text evidence="1 3">Belongs to the short-chain dehydrogenases/reductases (SDR) family.</text>
</comment>
<evidence type="ECO:0000313" key="5">
    <source>
        <dbReference type="EMBL" id="MDJ1479985.1"/>
    </source>
</evidence>
<dbReference type="Proteomes" id="UP001241110">
    <property type="component" value="Unassembled WGS sequence"/>
</dbReference>
<dbReference type="PRINTS" id="PR00081">
    <property type="entry name" value="GDHRDH"/>
</dbReference>
<dbReference type="PRINTS" id="PR00080">
    <property type="entry name" value="SDRFAMILY"/>
</dbReference>
<dbReference type="InterPro" id="IPR036291">
    <property type="entry name" value="NAD(P)-bd_dom_sf"/>
</dbReference>
<reference evidence="5" key="1">
    <citation type="submission" date="2023-05" db="EMBL/GenBank/DDBJ databases">
        <authorList>
            <person name="Zhang X."/>
        </authorList>
    </citation>
    <scope>NUCLEOTIDE SEQUENCE</scope>
    <source>
        <strain evidence="5">YF14B1</strain>
    </source>
</reference>
<dbReference type="PROSITE" id="PS00061">
    <property type="entry name" value="ADH_SHORT"/>
    <property type="match status" value="1"/>
</dbReference>
<dbReference type="SMART" id="SM00822">
    <property type="entry name" value="PKS_KR"/>
    <property type="match status" value="1"/>
</dbReference>
<name>A0AAE3QJH3_9BACT</name>
<dbReference type="Pfam" id="PF00106">
    <property type="entry name" value="adh_short"/>
    <property type="match status" value="1"/>
</dbReference>
<dbReference type="RefSeq" id="WP_313976555.1">
    <property type="nucleotide sequence ID" value="NZ_JASJOS010000002.1"/>
</dbReference>
<accession>A0AAE3QJH3</accession>